<dbReference type="Pfam" id="PF04448">
    <property type="entry name" value="DUF551"/>
    <property type="match status" value="1"/>
</dbReference>
<proteinExistence type="predicted"/>
<evidence type="ECO:0000259" key="1">
    <source>
        <dbReference type="Pfam" id="PF04448"/>
    </source>
</evidence>
<dbReference type="Proteomes" id="UP000198481">
    <property type="component" value="Chromosome I"/>
</dbReference>
<organism evidence="2 3">
    <name type="scientific">Pseudomonas prosekii</name>
    <dbReference type="NCBI Taxonomy" id="1148509"/>
    <lineage>
        <taxon>Bacteria</taxon>
        <taxon>Pseudomonadati</taxon>
        <taxon>Pseudomonadota</taxon>
        <taxon>Gammaproteobacteria</taxon>
        <taxon>Pseudomonadales</taxon>
        <taxon>Pseudomonadaceae</taxon>
        <taxon>Pseudomonas</taxon>
    </lineage>
</organism>
<sequence>MSDWIKVSDSLPESPADVQVYCADTKEQFVAFHDKARKQFTYAMDHEGNSIGCLPTHWKPLGPNPEQ</sequence>
<feature type="domain" description="DUF551" evidence="1">
    <location>
        <begin position="4"/>
        <end position="63"/>
    </location>
</feature>
<accession>A0A1H2B1J8</accession>
<dbReference type="STRING" id="1148509.SAMN05216222_4858"/>
<evidence type="ECO:0000313" key="3">
    <source>
        <dbReference type="Proteomes" id="UP000198481"/>
    </source>
</evidence>
<protein>
    <recommendedName>
        <fullName evidence="1">DUF551 domain-containing protein</fullName>
    </recommendedName>
</protein>
<name>A0A1H2B1J8_9PSED</name>
<dbReference type="InterPro" id="IPR007539">
    <property type="entry name" value="DUF551"/>
</dbReference>
<dbReference type="RefSeq" id="WP_092279995.1">
    <property type="nucleotide sequence ID" value="NZ_LT629762.1"/>
</dbReference>
<reference evidence="2 3" key="1">
    <citation type="submission" date="2016-10" db="EMBL/GenBank/DDBJ databases">
        <authorList>
            <person name="de Groot N.N."/>
        </authorList>
    </citation>
    <scope>NUCLEOTIDE SEQUENCE [LARGE SCALE GENOMIC DNA]</scope>
    <source>
        <strain evidence="2 3">LMG 26867</strain>
    </source>
</reference>
<evidence type="ECO:0000313" key="2">
    <source>
        <dbReference type="EMBL" id="SDT52091.1"/>
    </source>
</evidence>
<dbReference type="EMBL" id="LT629762">
    <property type="protein sequence ID" value="SDT52091.1"/>
    <property type="molecule type" value="Genomic_DNA"/>
</dbReference>
<dbReference type="AlphaFoldDB" id="A0A1H2B1J8"/>
<gene>
    <name evidence="2" type="ORF">SAMN05216222_4858</name>
</gene>